<proteinExistence type="predicted"/>
<dbReference type="RefSeq" id="WP_166874305.1">
    <property type="nucleotide sequence ID" value="NZ_WHJH01000010.1"/>
</dbReference>
<comment type="caution">
    <text evidence="1">The sequence shown here is derived from an EMBL/GenBank/DDBJ whole genome shotgun (WGS) entry which is preliminary data.</text>
</comment>
<evidence type="ECO:0000313" key="1">
    <source>
        <dbReference type="EMBL" id="NHZ89570.1"/>
    </source>
</evidence>
<reference evidence="1 2" key="1">
    <citation type="submission" date="2019-10" db="EMBL/GenBank/DDBJ databases">
        <title>Taxonomy of Antarctic Massilia spp.: description of Massilia rubra sp. nov., Massilia aquatica sp. nov., Massilia mucilaginosa sp. nov., Massilia frigida sp. nov. isolated from streams, lakes and regoliths.</title>
        <authorList>
            <person name="Holochova P."/>
            <person name="Sedlacek I."/>
            <person name="Kralova S."/>
            <person name="Maslanova I."/>
            <person name="Busse H.-J."/>
            <person name="Stankova E."/>
            <person name="Vrbovska V."/>
            <person name="Kovarovic V."/>
            <person name="Bartak M."/>
            <person name="Svec P."/>
            <person name="Pantucek R."/>
        </authorList>
    </citation>
    <scope>NUCLEOTIDE SEQUENCE [LARGE SCALE GENOMIC DNA]</scope>
    <source>
        <strain evidence="1 2">CCM 8733</strain>
    </source>
</reference>
<dbReference type="Proteomes" id="UP000609726">
    <property type="component" value="Unassembled WGS sequence"/>
</dbReference>
<organism evidence="1 2">
    <name type="scientific">Massilia mucilaginosa</name>
    <dbReference type="NCBI Taxonomy" id="2609282"/>
    <lineage>
        <taxon>Bacteria</taxon>
        <taxon>Pseudomonadati</taxon>
        <taxon>Pseudomonadota</taxon>
        <taxon>Betaproteobacteria</taxon>
        <taxon>Burkholderiales</taxon>
        <taxon>Oxalobacteraceae</taxon>
        <taxon>Telluria group</taxon>
        <taxon>Massilia</taxon>
    </lineage>
</organism>
<evidence type="ECO:0008006" key="3">
    <source>
        <dbReference type="Google" id="ProtNLM"/>
    </source>
</evidence>
<protein>
    <recommendedName>
        <fullName evidence="3">Secreted protein</fullName>
    </recommendedName>
</protein>
<name>A0ABX0NS39_9BURK</name>
<accession>A0ABX0NS39</accession>
<evidence type="ECO:0000313" key="2">
    <source>
        <dbReference type="Proteomes" id="UP000609726"/>
    </source>
</evidence>
<sequence>MILALASVAWVFHRTQIHHRVFGKQSAARATSAIPALSIAWVDGSGTAVSSVKLVICAPSEYFSFVVHPRRGTHEDPFIDDIGLGPELHVEVVLAVIEREAADGLAAHIDDVELPMMPTAAPTRLISKS</sequence>
<dbReference type="EMBL" id="WHJH01000010">
    <property type="protein sequence ID" value="NHZ89570.1"/>
    <property type="molecule type" value="Genomic_DNA"/>
</dbReference>
<gene>
    <name evidence="1" type="ORF">F2P45_11170</name>
</gene>
<keyword evidence="2" id="KW-1185">Reference proteome</keyword>